<evidence type="ECO:0000313" key="2">
    <source>
        <dbReference type="EMBL" id="KRG18665.1"/>
    </source>
</evidence>
<dbReference type="InterPro" id="IPR036047">
    <property type="entry name" value="F-box-like_dom_sf"/>
</dbReference>
<dbReference type="RefSeq" id="WP_075067543.1">
    <property type="nucleotide sequence ID" value="NZ_LKAJ02000001.1"/>
</dbReference>
<comment type="caution">
    <text evidence="2">The sequence shown here is derived from an EMBL/GenBank/DDBJ whole genome shotgun (WGS) entry which is preliminary data.</text>
</comment>
<reference evidence="3" key="3">
    <citation type="submission" date="2021-06" db="EMBL/GenBank/DDBJ databases">
        <title>Genomic Description and Analysis of Intracellular Bacteria, Candidatus Berkiella cookevillensis and Candidatus Berkiella aquae.</title>
        <authorList>
            <person name="Kidane D.T."/>
            <person name="Mehari Y.T."/>
            <person name="Rice F.C."/>
            <person name="Arivett B.A."/>
            <person name="Farone A.L."/>
            <person name="Berk S.G."/>
            <person name="Farone M.B."/>
        </authorList>
    </citation>
    <scope>NUCLEOTIDE SEQUENCE</scope>
    <source>
        <strain evidence="3">HT99</strain>
    </source>
</reference>
<evidence type="ECO:0000313" key="3">
    <source>
        <dbReference type="EMBL" id="MCS5709931.1"/>
    </source>
</evidence>
<feature type="region of interest" description="Disordered" evidence="1">
    <location>
        <begin position="1"/>
        <end position="21"/>
    </location>
</feature>
<reference evidence="2" key="1">
    <citation type="submission" date="2015-09" db="EMBL/GenBank/DDBJ databases">
        <title>Draft Genome Sequences of Two Novel Amoeba-resistant Intranuclear Bacteria, Candidatus Berkiella cookevillensis and Candidatus Berkiella aquae.</title>
        <authorList>
            <person name="Mehari Y.T."/>
            <person name="Arivett B.A."/>
            <person name="Farone A.L."/>
            <person name="Gunderson J.H."/>
            <person name="Farone M.B."/>
        </authorList>
    </citation>
    <scope>NUCLEOTIDE SEQUENCE [LARGE SCALE GENOMIC DNA]</scope>
    <source>
        <strain evidence="2">HT99</strain>
    </source>
</reference>
<dbReference type="EMBL" id="LKAJ02000001">
    <property type="protein sequence ID" value="MCS5709931.1"/>
    <property type="molecule type" value="Genomic_DNA"/>
</dbReference>
<dbReference type="EMBL" id="LKAJ01000019">
    <property type="protein sequence ID" value="KRG18665.1"/>
    <property type="molecule type" value="Genomic_DNA"/>
</dbReference>
<evidence type="ECO:0000256" key="1">
    <source>
        <dbReference type="SAM" id="MobiDB-lite"/>
    </source>
</evidence>
<keyword evidence="4" id="KW-1185">Reference proteome</keyword>
<dbReference type="STRING" id="295108.HT99x_02951"/>
<protein>
    <recommendedName>
        <fullName evidence="5">F-box domain-containing protein</fullName>
    </recommendedName>
</protein>
<gene>
    <name evidence="3" type="ORF">HT99x_000675</name>
    <name evidence="2" type="ORF">HT99x_02951</name>
</gene>
<organism evidence="2">
    <name type="scientific">Candidatus Berkiella aquae</name>
    <dbReference type="NCBI Taxonomy" id="295108"/>
    <lineage>
        <taxon>Bacteria</taxon>
        <taxon>Pseudomonadati</taxon>
        <taxon>Pseudomonadota</taxon>
        <taxon>Gammaproteobacteria</taxon>
        <taxon>Candidatus Berkiellales</taxon>
        <taxon>Candidatus Berkiellaceae</taxon>
        <taxon>Candidatus Berkiella</taxon>
    </lineage>
</organism>
<dbReference type="SUPFAM" id="SSF81383">
    <property type="entry name" value="F-box domain"/>
    <property type="match status" value="1"/>
</dbReference>
<proteinExistence type="predicted"/>
<reference evidence="3" key="2">
    <citation type="journal article" date="2016" name="Genome Announc.">
        <title>Draft Genome Sequences of Two Novel Amoeba-Resistant Intranuclear Bacteria, 'Candidatus Berkiella cookevillensis' and 'Candidatus Berkiella aquae'.</title>
        <authorList>
            <person name="Mehari Y.T."/>
            <person name="Arivett B.A."/>
            <person name="Farone A.L."/>
            <person name="Gunderson J.H."/>
            <person name="Farone M.B."/>
        </authorList>
    </citation>
    <scope>NUCLEOTIDE SEQUENCE</scope>
    <source>
        <strain evidence="3">HT99</strain>
    </source>
</reference>
<name>A0A0Q9YGA0_9GAMM</name>
<dbReference type="AlphaFoldDB" id="A0A0Q9YGA0"/>
<sequence>MLHSFQKAKDKKGKHKGQERQEIDRINMLSHDLKTYLFGCFDFDSLQTAEAVCTNWYTLLKTDPAPWSLKLSNSLPSYGLNPNFPKGKFRQMFLALYNKMLRQKSIVSPDGEGSPYLLQALEGNIEALTNIPLRQDTLNRLYMVSLAGHRGAQVGHHLQIPHYAVLLIKVAIELYNIELIEQLAHFKMRENEMLDILIFAKMQANKEIFHIVLKAIIRGRYQWDQYHPALQYIELALQGNLLAIENAMQLDEAQKQTLYMLAVANQSEQYHFHQFDAETLADLMIFSSAFCNHAMMDALIKEFYGQTESTYSDILAAACKNGDIELITVILMALSDTGSINFIEVMRSATNQLCDAYDCDFRFVEIAKKMMAEKFPAIPRSIFSDANFLACASQGNFTLAHVIYKERKGVIRCTIDEAFGVLAISRRFNTVDFSDLMAQVLMRNRNIQELNYIVKEAARRKEKALLVQFFKDAPVMIDIDAIIENPSLIDEKGMFALAQEENSSQKRKCNIQ</sequence>
<evidence type="ECO:0008006" key="5">
    <source>
        <dbReference type="Google" id="ProtNLM"/>
    </source>
</evidence>
<evidence type="ECO:0000313" key="4">
    <source>
        <dbReference type="Proteomes" id="UP000051497"/>
    </source>
</evidence>
<dbReference type="Proteomes" id="UP000051497">
    <property type="component" value="Unassembled WGS sequence"/>
</dbReference>
<accession>A0A0Q9YGA0</accession>